<dbReference type="GO" id="GO:0005737">
    <property type="term" value="C:cytoplasm"/>
    <property type="evidence" value="ECO:0007669"/>
    <property type="project" value="TreeGrafter"/>
</dbReference>
<reference evidence="2" key="2">
    <citation type="submission" date="2013-05" db="EMBL/GenBank/DDBJ databases">
        <title>The genome and transcriptome of Haemonchus contortus: a key model parasite for drug and vaccine discovery.</title>
        <authorList>
            <person name="Laing R."/>
            <person name="Kikuchi T."/>
            <person name="Martinelli A."/>
            <person name="Tsai I.J."/>
            <person name="Beech R.N."/>
            <person name="Redman E."/>
            <person name="Holroyd N."/>
            <person name="Bartley D.J."/>
            <person name="Beasley H."/>
            <person name="Britton C."/>
            <person name="Curran D."/>
            <person name="Devaney E."/>
            <person name="Gilabert A."/>
            <person name="Jackson F."/>
            <person name="Hunt M."/>
            <person name="Johnston S."/>
            <person name="Kryukov I."/>
            <person name="Li K."/>
            <person name="Morrison A.A."/>
            <person name="Reid A.J."/>
            <person name="Sargison N."/>
            <person name="Saunders G."/>
            <person name="Wasmuth J.D."/>
            <person name="Wolstenholme A."/>
            <person name="Berriman M."/>
            <person name="Gilleard J.S."/>
            <person name="Cotton J.A."/>
        </authorList>
    </citation>
    <scope>NUCLEOTIDE SEQUENCE [LARGE SCALE GENOMIC DNA]</scope>
    <source>
        <strain evidence="2">ISE/inbred ISE</strain>
    </source>
</reference>
<dbReference type="GO" id="GO:0016477">
    <property type="term" value="P:cell migration"/>
    <property type="evidence" value="ECO:0007669"/>
    <property type="project" value="TreeGrafter"/>
</dbReference>
<sequence>MFPLEGNELWKECVRWLVDMGVLDHRLAPGNSMLEFATMLRDGVLLCRLLNELSPSCIEEKEIQRRPHMSEVLSVLSILSHSESALAKSIRPFPSKLNAALCSTLPLRICPPPEEEAIYRSLQDDVEKVDLDAAIYDISPSKNEEEPQLIYDHIVCRRDSQRRNDVWSSFSPSSKREHCIKELLDTEQNYVEKALNMIINKFYEPLQKVVREIDHKLIFMNITTLWSLHHSFHSDLRHAVLKTLGLNQPSEGRPSSLALGRTVGDVFVQHKDEFIAYGPYCMGLSDSRARILELEKSDPAVKARIHECTASVNDNQFKLQDLLCIPMQRVLKYHILLSVSFEYFRREQSLKGRNLD</sequence>
<dbReference type="InterPro" id="IPR001715">
    <property type="entry name" value="CH_dom"/>
</dbReference>
<dbReference type="InterPro" id="IPR036872">
    <property type="entry name" value="CH_dom_sf"/>
</dbReference>
<dbReference type="AlphaFoldDB" id="W6NAQ5"/>
<proteinExistence type="predicted"/>
<dbReference type="SUPFAM" id="SSF48065">
    <property type="entry name" value="DBL homology domain (DH-domain)"/>
    <property type="match status" value="1"/>
</dbReference>
<feature type="domain" description="DH" evidence="1">
    <location>
        <begin position="175"/>
        <end position="356"/>
    </location>
</feature>
<reference evidence="2" key="1">
    <citation type="submission" date="2013-03" db="EMBL/GenBank/DDBJ databases">
        <authorList>
            <person name="Aslett M."/>
        </authorList>
    </citation>
    <scope>NUCLEOTIDE SEQUENCE [LARGE SCALE GENOMIC DNA]</scope>
    <source>
        <strain evidence="2">ISE/inbred ISE</strain>
    </source>
</reference>
<dbReference type="Gene3D" id="1.20.900.10">
    <property type="entry name" value="Dbl homology (DH) domain"/>
    <property type="match status" value="1"/>
</dbReference>
<accession>W6NAQ5</accession>
<dbReference type="Gene3D" id="1.10.418.10">
    <property type="entry name" value="Calponin-like domain"/>
    <property type="match status" value="1"/>
</dbReference>
<protein>
    <submittedName>
        <fullName evidence="2">Dbl homology (DH) domain containing protein</fullName>
    </submittedName>
</protein>
<dbReference type="InterPro" id="IPR000219">
    <property type="entry name" value="DH_dom"/>
</dbReference>
<organism evidence="2">
    <name type="scientific">Haemonchus contortus</name>
    <name type="common">Barber pole worm</name>
    <dbReference type="NCBI Taxonomy" id="6289"/>
    <lineage>
        <taxon>Eukaryota</taxon>
        <taxon>Metazoa</taxon>
        <taxon>Ecdysozoa</taxon>
        <taxon>Nematoda</taxon>
        <taxon>Chromadorea</taxon>
        <taxon>Rhabditida</taxon>
        <taxon>Rhabditina</taxon>
        <taxon>Rhabditomorpha</taxon>
        <taxon>Strongyloidea</taxon>
        <taxon>Trichostrongylidae</taxon>
        <taxon>Haemonchus</taxon>
    </lineage>
</organism>
<dbReference type="EMBL" id="CAVP010058299">
    <property type="protein sequence ID" value="CDL94393.1"/>
    <property type="molecule type" value="Genomic_DNA"/>
</dbReference>
<dbReference type="PROSITE" id="PS50010">
    <property type="entry name" value="DH_2"/>
    <property type="match status" value="1"/>
</dbReference>
<evidence type="ECO:0000313" key="2">
    <source>
        <dbReference type="EMBL" id="CDL94393.1"/>
    </source>
</evidence>
<dbReference type="InterPro" id="IPR035899">
    <property type="entry name" value="DBL_dom_sf"/>
</dbReference>
<name>W6NAQ5_HAECO</name>
<dbReference type="PANTHER" id="PTHR45818:SF3">
    <property type="entry name" value="PROTEIN VAV"/>
    <property type="match status" value="1"/>
</dbReference>
<dbReference type="SUPFAM" id="SSF47576">
    <property type="entry name" value="Calponin-homology domain, CH-domain"/>
    <property type="match status" value="1"/>
</dbReference>
<dbReference type="PANTHER" id="PTHR45818">
    <property type="entry name" value="PROTEIN VAV"/>
    <property type="match status" value="1"/>
</dbReference>
<evidence type="ECO:0000259" key="1">
    <source>
        <dbReference type="PROSITE" id="PS50010"/>
    </source>
</evidence>
<dbReference type="GO" id="GO:0005085">
    <property type="term" value="F:guanyl-nucleotide exchange factor activity"/>
    <property type="evidence" value="ECO:0007669"/>
    <property type="project" value="InterPro"/>
</dbReference>
<comment type="caution">
    <text evidence="2">The sequence shown here is derived from an EMBL/GenBank/DDBJ whole genome shotgun (WGS) entry which is preliminary data.</text>
</comment>
<dbReference type="CDD" id="cd00160">
    <property type="entry name" value="RhoGEF"/>
    <property type="match status" value="1"/>
</dbReference>
<dbReference type="SMART" id="SM00325">
    <property type="entry name" value="RhoGEF"/>
    <property type="match status" value="1"/>
</dbReference>
<dbReference type="Pfam" id="PF00621">
    <property type="entry name" value="RhoGEF"/>
    <property type="match status" value="1"/>
</dbReference>
<dbReference type="Pfam" id="PF00307">
    <property type="entry name" value="CH"/>
    <property type="match status" value="1"/>
</dbReference>
<gene>
    <name evidence="2" type="ORF">HCOI_00887200</name>
</gene>